<evidence type="ECO:0000256" key="2">
    <source>
        <dbReference type="SAM" id="Phobius"/>
    </source>
</evidence>
<dbReference type="SUPFAM" id="SSF55073">
    <property type="entry name" value="Nucleotide cyclase"/>
    <property type="match status" value="1"/>
</dbReference>
<feature type="transmembrane region" description="Helical" evidence="2">
    <location>
        <begin position="190"/>
        <end position="209"/>
    </location>
</feature>
<dbReference type="EMBL" id="QXXA01000003">
    <property type="protein sequence ID" value="NBI05480.1"/>
    <property type="molecule type" value="Genomic_DNA"/>
</dbReference>
<dbReference type="GO" id="GO:0005886">
    <property type="term" value="C:plasma membrane"/>
    <property type="evidence" value="ECO:0007669"/>
    <property type="project" value="TreeGrafter"/>
</dbReference>
<dbReference type="PROSITE" id="PS50887">
    <property type="entry name" value="GGDEF"/>
    <property type="match status" value="1"/>
</dbReference>
<dbReference type="PANTHER" id="PTHR45138:SF9">
    <property type="entry name" value="DIGUANYLATE CYCLASE DGCM-RELATED"/>
    <property type="match status" value="1"/>
</dbReference>
<keyword evidence="2" id="KW-0472">Membrane</keyword>
<keyword evidence="2" id="KW-1133">Transmembrane helix</keyword>
<feature type="transmembrane region" description="Helical" evidence="2">
    <location>
        <begin position="133"/>
        <end position="154"/>
    </location>
</feature>
<sequence length="437" mass="51269">MTSKDIILKQNNRIFSILILGLLIIIYVYISFQNFIFFQVISNIFAIIIGMSMAIIALNTYEISQTHYFTFLGLSYGFVAFFDILHILTNPNIGIFNYSMSIHINLWLISRIIQSISLFVSFLNFHFKFRLHLFFLIYLSVSIFSLFIIFVTNIFNPSTFVIMFFAIILISLSIITMFKYKKYFHNEMYYILMSSMVSLLISNSFFINFLGQENIYISLGYIFKIISYYLLYKALNFINLKEPYKTLFYKLNKYNQQLQEKTIELEKVNKKLSILSLKDSLTGLYNRLYFEKEMRLINELGYETLGIVMADLDNMKKVNDSKGHLMGDKYLKDAAKILKSNLREGDTVARIGGDEFAIILYNIKKEDINSLVNRIKNSVGEYNKIHNEFVMSISIGWDLIKIGEKPIEKVLKTADENMYADKYKNKRKNHLLLKVRN</sequence>
<dbReference type="PANTHER" id="PTHR45138">
    <property type="entry name" value="REGULATORY COMPONENTS OF SENSORY TRANSDUCTION SYSTEM"/>
    <property type="match status" value="1"/>
</dbReference>
<feature type="domain" description="GGDEF" evidence="3">
    <location>
        <begin position="303"/>
        <end position="436"/>
    </location>
</feature>
<name>A0A845QTZ8_9CLOT</name>
<feature type="transmembrane region" description="Helical" evidence="2">
    <location>
        <begin position="215"/>
        <end position="232"/>
    </location>
</feature>
<protein>
    <submittedName>
        <fullName evidence="4">GGDEF domain-containing protein</fullName>
    </submittedName>
</protein>
<dbReference type="GO" id="GO:0052621">
    <property type="term" value="F:diguanylate cyclase activity"/>
    <property type="evidence" value="ECO:0007669"/>
    <property type="project" value="TreeGrafter"/>
</dbReference>
<keyword evidence="1" id="KW-0175">Coiled coil</keyword>
<proteinExistence type="predicted"/>
<dbReference type="Proteomes" id="UP000467132">
    <property type="component" value="Unassembled WGS sequence"/>
</dbReference>
<dbReference type="GO" id="GO:0043709">
    <property type="term" value="P:cell adhesion involved in single-species biofilm formation"/>
    <property type="evidence" value="ECO:0007669"/>
    <property type="project" value="TreeGrafter"/>
</dbReference>
<feature type="transmembrane region" description="Helical" evidence="2">
    <location>
        <begin position="12"/>
        <end position="30"/>
    </location>
</feature>
<feature type="transmembrane region" description="Helical" evidence="2">
    <location>
        <begin position="160"/>
        <end position="178"/>
    </location>
</feature>
<feature type="transmembrane region" description="Helical" evidence="2">
    <location>
        <begin position="36"/>
        <end position="56"/>
    </location>
</feature>
<comment type="caution">
    <text evidence="4">The sequence shown here is derived from an EMBL/GenBank/DDBJ whole genome shotgun (WGS) entry which is preliminary data.</text>
</comment>
<feature type="transmembrane region" description="Helical" evidence="2">
    <location>
        <begin position="108"/>
        <end position="126"/>
    </location>
</feature>
<evidence type="ECO:0000313" key="4">
    <source>
        <dbReference type="EMBL" id="NBI05480.1"/>
    </source>
</evidence>
<dbReference type="OrthoDB" id="9805474at2"/>
<dbReference type="InterPro" id="IPR033425">
    <property type="entry name" value="MASE3"/>
</dbReference>
<feature type="coiled-coil region" evidence="1">
    <location>
        <begin position="251"/>
        <end position="278"/>
    </location>
</feature>
<dbReference type="SMART" id="SM00267">
    <property type="entry name" value="GGDEF"/>
    <property type="match status" value="1"/>
</dbReference>
<dbReference type="Pfam" id="PF17159">
    <property type="entry name" value="MASE3"/>
    <property type="match status" value="1"/>
</dbReference>
<accession>A0A845QTZ8</accession>
<dbReference type="InterPro" id="IPR000160">
    <property type="entry name" value="GGDEF_dom"/>
</dbReference>
<dbReference type="NCBIfam" id="TIGR00254">
    <property type="entry name" value="GGDEF"/>
    <property type="match status" value="1"/>
</dbReference>
<organism evidence="4 5">
    <name type="scientific">Senegalia massiliensis</name>
    <dbReference type="NCBI Taxonomy" id="1720316"/>
    <lineage>
        <taxon>Bacteria</taxon>
        <taxon>Bacillati</taxon>
        <taxon>Bacillota</taxon>
        <taxon>Clostridia</taxon>
        <taxon>Eubacteriales</taxon>
        <taxon>Clostridiaceae</taxon>
        <taxon>Senegalia</taxon>
    </lineage>
</organism>
<keyword evidence="5" id="KW-1185">Reference proteome</keyword>
<dbReference type="InterPro" id="IPR029787">
    <property type="entry name" value="Nucleotide_cyclase"/>
</dbReference>
<gene>
    <name evidence="4" type="ORF">D3Z33_01275</name>
</gene>
<dbReference type="RefSeq" id="WP_160196000.1">
    <property type="nucleotide sequence ID" value="NZ_QXXA01000003.1"/>
</dbReference>
<reference evidence="4 5" key="1">
    <citation type="submission" date="2018-08" db="EMBL/GenBank/DDBJ databases">
        <title>Murine metabolic-syndrome-specific gut microbial biobank.</title>
        <authorList>
            <person name="Liu C."/>
        </authorList>
    </citation>
    <scope>NUCLEOTIDE SEQUENCE [LARGE SCALE GENOMIC DNA]</scope>
    <source>
        <strain evidence="4 5">583</strain>
    </source>
</reference>
<dbReference type="InterPro" id="IPR050469">
    <property type="entry name" value="Diguanylate_Cyclase"/>
</dbReference>
<dbReference type="Pfam" id="PF00990">
    <property type="entry name" value="GGDEF"/>
    <property type="match status" value="1"/>
</dbReference>
<dbReference type="CDD" id="cd01949">
    <property type="entry name" value="GGDEF"/>
    <property type="match status" value="1"/>
</dbReference>
<evidence type="ECO:0000313" key="5">
    <source>
        <dbReference type="Proteomes" id="UP000467132"/>
    </source>
</evidence>
<evidence type="ECO:0000259" key="3">
    <source>
        <dbReference type="PROSITE" id="PS50887"/>
    </source>
</evidence>
<evidence type="ECO:0000256" key="1">
    <source>
        <dbReference type="SAM" id="Coils"/>
    </source>
</evidence>
<dbReference type="GO" id="GO:1902201">
    <property type="term" value="P:negative regulation of bacterial-type flagellum-dependent cell motility"/>
    <property type="evidence" value="ECO:0007669"/>
    <property type="project" value="TreeGrafter"/>
</dbReference>
<feature type="transmembrane region" description="Helical" evidence="2">
    <location>
        <begin position="68"/>
        <end position="88"/>
    </location>
</feature>
<keyword evidence="2" id="KW-0812">Transmembrane</keyword>
<dbReference type="AlphaFoldDB" id="A0A845QTZ8"/>
<dbReference type="Gene3D" id="3.30.70.270">
    <property type="match status" value="1"/>
</dbReference>
<dbReference type="InterPro" id="IPR043128">
    <property type="entry name" value="Rev_trsase/Diguanyl_cyclase"/>
</dbReference>